<dbReference type="Gene3D" id="3.20.20.100">
    <property type="entry name" value="NADP-dependent oxidoreductase domain"/>
    <property type="match status" value="1"/>
</dbReference>
<dbReference type="CDD" id="cd19101">
    <property type="entry name" value="AKR_unchar"/>
    <property type="match status" value="1"/>
</dbReference>
<dbReference type="PANTHER" id="PTHR43147">
    <property type="entry name" value="PROTEIN TAS"/>
    <property type="match status" value="1"/>
</dbReference>
<accession>A0ABT2ZDW0</accession>
<reference evidence="2 3" key="1">
    <citation type="submission" date="2022-10" db="EMBL/GenBank/DDBJ databases">
        <title>Defluviimonas sp. nov., isolated from ocean surface water.</title>
        <authorList>
            <person name="He W."/>
            <person name="Wang L."/>
            <person name="Zhang D.-F."/>
        </authorList>
    </citation>
    <scope>NUCLEOTIDE SEQUENCE [LARGE SCALE GENOMIC DNA]</scope>
    <source>
        <strain evidence="2 3">WL0002</strain>
    </source>
</reference>
<evidence type="ECO:0000313" key="2">
    <source>
        <dbReference type="EMBL" id="MCV2868936.1"/>
    </source>
</evidence>
<dbReference type="InterPro" id="IPR023210">
    <property type="entry name" value="NADP_OxRdtase_dom"/>
</dbReference>
<protein>
    <submittedName>
        <fullName evidence="2">Aldo/keto reductase</fullName>
    </submittedName>
</protein>
<dbReference type="SUPFAM" id="SSF51430">
    <property type="entry name" value="NAD(P)-linked oxidoreductase"/>
    <property type="match status" value="1"/>
</dbReference>
<sequence>MTTVETAELRPGYRISRVIKGGWQLAGDHGAVDRDAAITDMDAFLEAGITTFDCADIYKGVEEMIGAFIADVRRRRGSAVAERVQVHTKLVPDLGRLADLRADEVEAIVDRSLSRLGIECLHLVQFFWWDLSVGSPIAALEVLRRCQAKGKIAHLGITNWDVSAIAPFVDAGNDIVSAQVQYSVLDRRPANGLVDWARSKDMQLLCYGTLAGGFLTEGWLGKPDPGFAFENRSLVKYRLIIDEFGPWSLFQELLAALKAVGDRHGVSLSAVATRWVLDQPQVAAAIVGARYARHLPKTLQVFDFALDDHDRARIASVLDQAAGPGGPVYGLESDRTGRHGRIMKYNLNARPDDQILGATNG</sequence>
<dbReference type="RefSeq" id="WP_263734595.1">
    <property type="nucleotide sequence ID" value="NZ_JAOWKY010000002.1"/>
</dbReference>
<keyword evidence="3" id="KW-1185">Reference proteome</keyword>
<organism evidence="2 3">
    <name type="scientific">Albidovulum marisflavi</name>
    <dbReference type="NCBI Taxonomy" id="2984159"/>
    <lineage>
        <taxon>Bacteria</taxon>
        <taxon>Pseudomonadati</taxon>
        <taxon>Pseudomonadota</taxon>
        <taxon>Alphaproteobacteria</taxon>
        <taxon>Rhodobacterales</taxon>
        <taxon>Paracoccaceae</taxon>
        <taxon>Albidovulum</taxon>
    </lineage>
</organism>
<feature type="domain" description="NADP-dependent oxidoreductase" evidence="1">
    <location>
        <begin position="18"/>
        <end position="318"/>
    </location>
</feature>
<dbReference type="EMBL" id="JAOWKY010000002">
    <property type="protein sequence ID" value="MCV2868936.1"/>
    <property type="molecule type" value="Genomic_DNA"/>
</dbReference>
<evidence type="ECO:0000259" key="1">
    <source>
        <dbReference type="Pfam" id="PF00248"/>
    </source>
</evidence>
<comment type="caution">
    <text evidence="2">The sequence shown here is derived from an EMBL/GenBank/DDBJ whole genome shotgun (WGS) entry which is preliminary data.</text>
</comment>
<dbReference type="PANTHER" id="PTHR43147:SF2">
    <property type="entry name" value="NADP-DEPENDENT OXIDOREDUCTASE DOMAIN-CONTAINING PROTEIN"/>
    <property type="match status" value="1"/>
</dbReference>
<name>A0ABT2ZDW0_9RHOB</name>
<dbReference type="Proteomes" id="UP001652542">
    <property type="component" value="Unassembled WGS sequence"/>
</dbReference>
<dbReference type="Pfam" id="PF00248">
    <property type="entry name" value="Aldo_ket_red"/>
    <property type="match status" value="1"/>
</dbReference>
<proteinExistence type="predicted"/>
<gene>
    <name evidence="2" type="ORF">OEW28_09870</name>
</gene>
<dbReference type="InterPro" id="IPR036812">
    <property type="entry name" value="NAD(P)_OxRdtase_dom_sf"/>
</dbReference>
<evidence type="ECO:0000313" key="3">
    <source>
        <dbReference type="Proteomes" id="UP001652542"/>
    </source>
</evidence>